<dbReference type="AlphaFoldDB" id="A0A420Y2X0"/>
<reference evidence="2 3" key="1">
    <citation type="submission" date="2018-08" db="EMBL/GenBank/DDBJ databases">
        <title>Draft genome of the lignicolous fungus Coniochaeta pulveracea.</title>
        <authorList>
            <person name="Borstlap C.J."/>
            <person name="De Witt R.N."/>
            <person name="Botha A."/>
            <person name="Volschenk H."/>
        </authorList>
    </citation>
    <scope>NUCLEOTIDE SEQUENCE [LARGE SCALE GENOMIC DNA]</scope>
    <source>
        <strain evidence="2 3">CAB683</strain>
    </source>
</reference>
<comment type="caution">
    <text evidence="2">The sequence shown here is derived from an EMBL/GenBank/DDBJ whole genome shotgun (WGS) entry which is preliminary data.</text>
</comment>
<organism evidence="2 3">
    <name type="scientific">Coniochaeta pulveracea</name>
    <dbReference type="NCBI Taxonomy" id="177199"/>
    <lineage>
        <taxon>Eukaryota</taxon>
        <taxon>Fungi</taxon>
        <taxon>Dikarya</taxon>
        <taxon>Ascomycota</taxon>
        <taxon>Pezizomycotina</taxon>
        <taxon>Sordariomycetes</taxon>
        <taxon>Sordariomycetidae</taxon>
        <taxon>Coniochaetales</taxon>
        <taxon>Coniochaetaceae</taxon>
        <taxon>Coniochaeta</taxon>
    </lineage>
</organism>
<keyword evidence="1" id="KW-0472">Membrane</keyword>
<evidence type="ECO:0000313" key="3">
    <source>
        <dbReference type="Proteomes" id="UP000275385"/>
    </source>
</evidence>
<name>A0A420Y2X0_9PEZI</name>
<dbReference type="STRING" id="177199.A0A420Y2X0"/>
<dbReference type="OrthoDB" id="15108at2759"/>
<evidence type="ECO:0008006" key="4">
    <source>
        <dbReference type="Google" id="ProtNLM"/>
    </source>
</evidence>
<keyword evidence="1" id="KW-0812">Transmembrane</keyword>
<sequence length="113" mass="13214">MEQSHVIFKLADAYRKNILAAHITTHTHSSWLLLNTGKMGGLQHYKMALDPAIVRLANMQTNRYKYFRWTPRTARIAFTWVFVVPSIVGYLSYKTDGLWDFRAKRKGDLIVER</sequence>
<feature type="transmembrane region" description="Helical" evidence="1">
    <location>
        <begin position="73"/>
        <end position="93"/>
    </location>
</feature>
<protein>
    <recommendedName>
        <fullName evidence="4">Complex I-B15</fullName>
    </recommendedName>
</protein>
<accession>A0A420Y2X0</accession>
<keyword evidence="3" id="KW-1185">Reference proteome</keyword>
<keyword evidence="1" id="KW-1133">Transmembrane helix</keyword>
<dbReference type="Proteomes" id="UP000275385">
    <property type="component" value="Unassembled WGS sequence"/>
</dbReference>
<gene>
    <name evidence="2" type="ORF">DL546_001147</name>
</gene>
<evidence type="ECO:0000256" key="1">
    <source>
        <dbReference type="SAM" id="Phobius"/>
    </source>
</evidence>
<proteinExistence type="predicted"/>
<dbReference type="PANTHER" id="PTHR39476:SF1">
    <property type="entry name" value="NADH DEHYDROGENASE [UBIQUINONE] 1 BETA SUBCOMPLEX SUBUNIT 4"/>
    <property type="match status" value="1"/>
</dbReference>
<dbReference type="EMBL" id="QVQW01000059">
    <property type="protein sequence ID" value="RKU42223.1"/>
    <property type="molecule type" value="Genomic_DNA"/>
</dbReference>
<dbReference type="PANTHER" id="PTHR39476">
    <property type="entry name" value="NADH:UBIQUINONE OXIDOREDUCTASE 6.6KD SUBUNIT"/>
    <property type="match status" value="1"/>
</dbReference>
<evidence type="ECO:0000313" key="2">
    <source>
        <dbReference type="EMBL" id="RKU42223.1"/>
    </source>
</evidence>